<proteinExistence type="predicted"/>
<gene>
    <name evidence="3" type="ORF">LKE05_07765</name>
</gene>
<sequence>MVIINILDILKKYSDMDHRLTQAQIIEILKKEYYMDVDRRTVKRNLMNLLDFDFGIDYTEIIKKNEKGEEIPICTDWYITREFDDSEIRLLIDSVLFSKTIPQKQCKKLIDKLKGLSNIYFEKKVNHICSLPEIRPENKELFYTIDVLDEAISKGKKVSFIYNSYGTDKKLHPKREREYVINPYQMVATNGRYYLICNYDKYDTLSNYRIDRITGIKMMNEKRKSIKELKEGEINLPKHMAEHLYMFAGESIRVKFKAKNYIIDQIIDWFGFGPKITKQDEDTCMVEVEVNEEAFFHWAMQYGLHIEVLEPTSMRERIMSAIKELNDKYVTH</sequence>
<dbReference type="PROSITE" id="PS52050">
    <property type="entry name" value="WYL"/>
    <property type="match status" value="1"/>
</dbReference>
<dbReference type="Pfam" id="PF13280">
    <property type="entry name" value="WYL"/>
    <property type="match status" value="1"/>
</dbReference>
<dbReference type="InterPro" id="IPR026881">
    <property type="entry name" value="WYL_dom"/>
</dbReference>
<dbReference type="EMBL" id="JAJEQM010000009">
    <property type="protein sequence ID" value="MCC2210685.1"/>
    <property type="molecule type" value="Genomic_DNA"/>
</dbReference>
<feature type="domain" description="WYL" evidence="1">
    <location>
        <begin position="145"/>
        <end position="218"/>
    </location>
</feature>
<dbReference type="PANTHER" id="PTHR34580">
    <property type="match status" value="1"/>
</dbReference>
<organism evidence="3 4">
    <name type="scientific">Hominilimicola fabiformis</name>
    <dbReference type="NCBI Taxonomy" id="2885356"/>
    <lineage>
        <taxon>Bacteria</taxon>
        <taxon>Bacillati</taxon>
        <taxon>Bacillota</taxon>
        <taxon>Clostridia</taxon>
        <taxon>Eubacteriales</taxon>
        <taxon>Oscillospiraceae</taxon>
        <taxon>Hominilimicola</taxon>
    </lineage>
</organism>
<comment type="caution">
    <text evidence="3">The sequence shown here is derived from an EMBL/GenBank/DDBJ whole genome shotgun (WGS) entry which is preliminary data.</text>
</comment>
<dbReference type="Proteomes" id="UP001198242">
    <property type="component" value="Unassembled WGS sequence"/>
</dbReference>
<dbReference type="Pfam" id="PF25583">
    <property type="entry name" value="WCX"/>
    <property type="match status" value="1"/>
</dbReference>
<feature type="domain" description="WCX" evidence="2">
    <location>
        <begin position="251"/>
        <end position="324"/>
    </location>
</feature>
<dbReference type="InterPro" id="IPR057727">
    <property type="entry name" value="WCX_dom"/>
</dbReference>
<evidence type="ECO:0000313" key="3">
    <source>
        <dbReference type="EMBL" id="MCC2210685.1"/>
    </source>
</evidence>
<dbReference type="InterPro" id="IPR051534">
    <property type="entry name" value="CBASS_pafABC_assoc_protein"/>
</dbReference>
<evidence type="ECO:0000313" key="4">
    <source>
        <dbReference type="Proteomes" id="UP001198242"/>
    </source>
</evidence>
<dbReference type="AlphaFoldDB" id="A0AAE3JAF7"/>
<reference evidence="3 4" key="1">
    <citation type="submission" date="2021-10" db="EMBL/GenBank/DDBJ databases">
        <title>Anaerobic single-cell dispensing facilitates the cultivation of human gut bacteria.</title>
        <authorList>
            <person name="Afrizal A."/>
        </authorList>
    </citation>
    <scope>NUCLEOTIDE SEQUENCE [LARGE SCALE GENOMIC DNA]</scope>
    <source>
        <strain evidence="3 4">CLA-AA-H232</strain>
    </source>
</reference>
<name>A0AAE3JAF7_9FIRM</name>
<protein>
    <submittedName>
        <fullName evidence="3">WYL domain-containing protein</fullName>
    </submittedName>
</protein>
<accession>A0AAE3JAF7</accession>
<dbReference type="PANTHER" id="PTHR34580:SF1">
    <property type="entry name" value="PROTEIN PAFC"/>
    <property type="match status" value="1"/>
</dbReference>
<evidence type="ECO:0000259" key="2">
    <source>
        <dbReference type="Pfam" id="PF25583"/>
    </source>
</evidence>
<evidence type="ECO:0000259" key="1">
    <source>
        <dbReference type="Pfam" id="PF13280"/>
    </source>
</evidence>
<dbReference type="RefSeq" id="WP_308456444.1">
    <property type="nucleotide sequence ID" value="NZ_JAJEQM010000009.1"/>
</dbReference>
<keyword evidence="4" id="KW-1185">Reference proteome</keyword>